<proteinExistence type="predicted"/>
<evidence type="ECO:0008006" key="3">
    <source>
        <dbReference type="Google" id="ProtNLM"/>
    </source>
</evidence>
<dbReference type="Proteomes" id="UP001432062">
    <property type="component" value="Chromosome"/>
</dbReference>
<evidence type="ECO:0000313" key="2">
    <source>
        <dbReference type="Proteomes" id="UP001432062"/>
    </source>
</evidence>
<keyword evidence="2" id="KW-1185">Reference proteome</keyword>
<gene>
    <name evidence="1" type="ORF">OG563_26480</name>
</gene>
<name>A0ABZ1YHW9_9NOCA</name>
<dbReference type="RefSeq" id="WP_329405412.1">
    <property type="nucleotide sequence ID" value="NZ_CP109441.1"/>
</dbReference>
<sequence>MALDMLLRLMLGRASRRYLLLLDAQTRVEALWRMTDPHDGHAVEEFSDAAAAVSIAAQQRSVSLTLATQRRYLSEMGTELGSYVPTIPDQVRMYSTARPYRFAEPVAVRTSSGVEQRLPVAEVFNRPARLYRRLMEDGADSDHALDVAAQRVKMELATNVALAERETEYEITKRAGIVDLDVIGWRRVIRPERSRTGTCGLCVAASQRIYKTDELRPIHTGCKCDVLPIKAGADGDPGLQLNTDDLKRLYDDAGGTAAKQLHRTKYRVDEHGELRSLLVPKRRGQQIPRYRDNDTPSLVDLDAEAARFNEQQLTLMRQLLTKSLAAGRGDNDQRVVWQRAQIRRYEALLGL</sequence>
<reference evidence="1" key="1">
    <citation type="submission" date="2022-10" db="EMBL/GenBank/DDBJ databases">
        <title>The complete genomes of actinobacterial strains from the NBC collection.</title>
        <authorList>
            <person name="Joergensen T.S."/>
            <person name="Alvarez Arevalo M."/>
            <person name="Sterndorff E.B."/>
            <person name="Faurdal D."/>
            <person name="Vuksanovic O."/>
            <person name="Mourched A.-S."/>
            <person name="Charusanti P."/>
            <person name="Shaw S."/>
            <person name="Blin K."/>
            <person name="Weber T."/>
        </authorList>
    </citation>
    <scope>NUCLEOTIDE SEQUENCE</scope>
    <source>
        <strain evidence="1">NBC_01482</strain>
    </source>
</reference>
<accession>A0ABZ1YHW9</accession>
<organism evidence="1 2">
    <name type="scientific">Nocardia vinacea</name>
    <dbReference type="NCBI Taxonomy" id="96468"/>
    <lineage>
        <taxon>Bacteria</taxon>
        <taxon>Bacillati</taxon>
        <taxon>Actinomycetota</taxon>
        <taxon>Actinomycetes</taxon>
        <taxon>Mycobacteriales</taxon>
        <taxon>Nocardiaceae</taxon>
        <taxon>Nocardia</taxon>
    </lineage>
</organism>
<dbReference type="EMBL" id="CP109441">
    <property type="protein sequence ID" value="WUV42794.1"/>
    <property type="molecule type" value="Genomic_DNA"/>
</dbReference>
<protein>
    <recommendedName>
        <fullName evidence="3">Phage head morphogenesis domain-containing protein</fullName>
    </recommendedName>
</protein>
<evidence type="ECO:0000313" key="1">
    <source>
        <dbReference type="EMBL" id="WUV42794.1"/>
    </source>
</evidence>